<keyword evidence="2" id="KW-1185">Reference proteome</keyword>
<dbReference type="Pfam" id="PF03352">
    <property type="entry name" value="Adenine_glyco"/>
    <property type="match status" value="1"/>
</dbReference>
<dbReference type="RefSeq" id="WP_054209234.1">
    <property type="nucleotide sequence ID" value="NZ_LGSZ01000039.1"/>
</dbReference>
<reference evidence="1 2" key="1">
    <citation type="submission" date="2015-07" db="EMBL/GenBank/DDBJ databases">
        <title>Whole genome sequencing of Bosea vaviloviae isolated from cave pool.</title>
        <authorList>
            <person name="Tan N.E.H."/>
            <person name="Lee Y.P."/>
            <person name="Gan H.M."/>
            <person name="Barton H."/>
            <person name="Savka M.A."/>
        </authorList>
    </citation>
    <scope>NUCLEOTIDE SEQUENCE [LARGE SCALE GENOMIC DNA]</scope>
    <source>
        <strain evidence="1 2">SD260</strain>
    </source>
</reference>
<name>A0A0N0MBD7_9HYPH</name>
<dbReference type="AlphaFoldDB" id="A0A0N0MBD7"/>
<proteinExistence type="predicted"/>
<dbReference type="PATRIC" id="fig|1526658.3.peg.4994"/>
<protein>
    <recommendedName>
        <fullName evidence="3">3-methyladenine DNA glycosylase</fullName>
    </recommendedName>
</protein>
<dbReference type="Gene3D" id="1.10.340.30">
    <property type="entry name" value="Hypothetical protein, domain 2"/>
    <property type="match status" value="1"/>
</dbReference>
<accession>A0A0N0MBD7</accession>
<dbReference type="OrthoDB" id="9795156at2"/>
<gene>
    <name evidence="1" type="ORF">AE618_11655</name>
</gene>
<organism evidence="1 2">
    <name type="scientific">Bosea vaviloviae</name>
    <dbReference type="NCBI Taxonomy" id="1526658"/>
    <lineage>
        <taxon>Bacteria</taxon>
        <taxon>Pseudomonadati</taxon>
        <taxon>Pseudomonadota</taxon>
        <taxon>Alphaproteobacteria</taxon>
        <taxon>Hyphomicrobiales</taxon>
        <taxon>Boseaceae</taxon>
        <taxon>Bosea</taxon>
    </lineage>
</organism>
<dbReference type="InterPro" id="IPR005019">
    <property type="entry name" value="Adenine_glyco"/>
</dbReference>
<dbReference type="PANTHER" id="PTHR30037:SF3">
    <property type="entry name" value="BLR0857 PROTEIN"/>
    <property type="match status" value="1"/>
</dbReference>
<evidence type="ECO:0000313" key="2">
    <source>
        <dbReference type="Proteomes" id="UP000037822"/>
    </source>
</evidence>
<comment type="caution">
    <text evidence="1">The sequence shown here is derived from an EMBL/GenBank/DDBJ whole genome shotgun (WGS) entry which is preliminary data.</text>
</comment>
<dbReference type="Proteomes" id="UP000037822">
    <property type="component" value="Unassembled WGS sequence"/>
</dbReference>
<evidence type="ECO:0008006" key="3">
    <source>
        <dbReference type="Google" id="ProtNLM"/>
    </source>
</evidence>
<dbReference type="PANTHER" id="PTHR30037">
    <property type="entry name" value="DNA-3-METHYLADENINE GLYCOSYLASE 1"/>
    <property type="match status" value="1"/>
</dbReference>
<dbReference type="SUPFAM" id="SSF48150">
    <property type="entry name" value="DNA-glycosylase"/>
    <property type="match status" value="1"/>
</dbReference>
<dbReference type="InterPro" id="IPR052891">
    <property type="entry name" value="DNA-3mA_glycosylase"/>
</dbReference>
<dbReference type="GO" id="GO:0006284">
    <property type="term" value="P:base-excision repair"/>
    <property type="evidence" value="ECO:0007669"/>
    <property type="project" value="InterPro"/>
</dbReference>
<dbReference type="InterPro" id="IPR011257">
    <property type="entry name" value="DNA_glycosylase"/>
</dbReference>
<dbReference type="GO" id="GO:0008725">
    <property type="term" value="F:DNA-3-methyladenine glycosylase activity"/>
    <property type="evidence" value="ECO:0007669"/>
    <property type="project" value="InterPro"/>
</dbReference>
<sequence>MRRFDEIIDLAAERHGGRDALERMLAETRPLAPQDIAKIPDDRILAAMTRRVFSAGFSSKIIDAKWQSFESAFEQFDPARCAWMTEERIDELLKDKDIVRNGAKIKSVQENGRFLTELAEKHGRAARFLAEWPDDDYVGLLGFLKKNGSRLGGETGMHFLRSIGKPAFITMPDVVKALIREQVLSKSPAGKGDFTKIQAALNQWSNQSGLDLTSMSRTLAMSVG</sequence>
<dbReference type="EMBL" id="LGSZ01000039">
    <property type="protein sequence ID" value="KPH80778.1"/>
    <property type="molecule type" value="Genomic_DNA"/>
</dbReference>
<evidence type="ECO:0000313" key="1">
    <source>
        <dbReference type="EMBL" id="KPH80778.1"/>
    </source>
</evidence>